<keyword evidence="1" id="KW-1003">Cell membrane</keyword>
<dbReference type="Proteomes" id="UP000657177">
    <property type="component" value="Unassembled WGS sequence"/>
</dbReference>
<organism evidence="2 3">
    <name type="scientific">Capillibacterium thermochitinicola</name>
    <dbReference type="NCBI Taxonomy" id="2699427"/>
    <lineage>
        <taxon>Bacteria</taxon>
        <taxon>Bacillati</taxon>
        <taxon>Bacillota</taxon>
        <taxon>Capillibacterium</taxon>
    </lineage>
</organism>
<dbReference type="PANTHER" id="PTHR33383">
    <property type="entry name" value="MEMBRANE PROTEIN INSERTION EFFICIENCY FACTOR-RELATED"/>
    <property type="match status" value="1"/>
</dbReference>
<name>A0A8J6LM34_9FIRM</name>
<evidence type="ECO:0000313" key="3">
    <source>
        <dbReference type="Proteomes" id="UP000657177"/>
    </source>
</evidence>
<dbReference type="AlphaFoldDB" id="A0A8J6LM34"/>
<dbReference type="RefSeq" id="WP_181339665.1">
    <property type="nucleotide sequence ID" value="NZ_JAAKDE010000012.1"/>
</dbReference>
<reference evidence="2" key="1">
    <citation type="submission" date="2020-06" db="EMBL/GenBank/DDBJ databases">
        <title>Novel chitinolytic bacterium.</title>
        <authorList>
            <person name="Ungkulpasvich U."/>
            <person name="Kosugi A."/>
            <person name="Uke A."/>
        </authorList>
    </citation>
    <scope>NUCLEOTIDE SEQUENCE</scope>
    <source>
        <strain evidence="2">UUS1-1</strain>
    </source>
</reference>
<evidence type="ECO:0000256" key="1">
    <source>
        <dbReference type="HAMAP-Rule" id="MF_00386"/>
    </source>
</evidence>
<dbReference type="SMART" id="SM01234">
    <property type="entry name" value="Haemolytic"/>
    <property type="match status" value="1"/>
</dbReference>
<dbReference type="GO" id="GO:0005886">
    <property type="term" value="C:plasma membrane"/>
    <property type="evidence" value="ECO:0007669"/>
    <property type="project" value="UniProtKB-SubCell"/>
</dbReference>
<sequence length="87" mass="10157">MRKTIILLIRFYQRFLSPLKPPAYRCRYYPSCSQYTIEALTRFGVGRGVVLGIVRLLSCHPWSQGAVDQVPETWPGWKGIFRRKRGL</sequence>
<protein>
    <recommendedName>
        <fullName evidence="1">Putative membrane protein insertion efficiency factor</fullName>
    </recommendedName>
</protein>
<dbReference type="InterPro" id="IPR002696">
    <property type="entry name" value="Membr_insert_effic_factor_YidD"/>
</dbReference>
<dbReference type="PANTHER" id="PTHR33383:SF1">
    <property type="entry name" value="MEMBRANE PROTEIN INSERTION EFFICIENCY FACTOR-RELATED"/>
    <property type="match status" value="1"/>
</dbReference>
<gene>
    <name evidence="2" type="primary">yidD</name>
    <name evidence="2" type="ORF">G5B42_06640</name>
</gene>
<dbReference type="HAMAP" id="MF_00386">
    <property type="entry name" value="UPF0161_YidD"/>
    <property type="match status" value="1"/>
</dbReference>
<comment type="subcellular location">
    <subcellularLocation>
        <location evidence="1">Cell membrane</location>
        <topology evidence="1">Peripheral membrane protein</topology>
        <orientation evidence="1">Cytoplasmic side</orientation>
    </subcellularLocation>
</comment>
<dbReference type="NCBIfam" id="TIGR00278">
    <property type="entry name" value="membrane protein insertion efficiency factor YidD"/>
    <property type="match status" value="1"/>
</dbReference>
<keyword evidence="1" id="KW-0472">Membrane</keyword>
<evidence type="ECO:0000313" key="2">
    <source>
        <dbReference type="EMBL" id="MBA2133219.1"/>
    </source>
</evidence>
<comment type="caution">
    <text evidence="2">The sequence shown here is derived from an EMBL/GenBank/DDBJ whole genome shotgun (WGS) entry which is preliminary data.</text>
</comment>
<dbReference type="Pfam" id="PF01809">
    <property type="entry name" value="YidD"/>
    <property type="match status" value="1"/>
</dbReference>
<proteinExistence type="inferred from homology"/>
<keyword evidence="3" id="KW-1185">Reference proteome</keyword>
<comment type="similarity">
    <text evidence="1">Belongs to the UPF0161 family.</text>
</comment>
<comment type="function">
    <text evidence="1">Could be involved in insertion of integral membrane proteins into the membrane.</text>
</comment>
<dbReference type="EMBL" id="JAAKDE010000012">
    <property type="protein sequence ID" value="MBA2133219.1"/>
    <property type="molecule type" value="Genomic_DNA"/>
</dbReference>
<accession>A0A8J6LM34</accession>